<evidence type="ECO:0000259" key="6">
    <source>
        <dbReference type="PROSITE" id="PS50888"/>
    </source>
</evidence>
<dbReference type="STRING" id="180498.A0A067KZ24"/>
<dbReference type="Proteomes" id="UP000027138">
    <property type="component" value="Unassembled WGS sequence"/>
</dbReference>
<dbReference type="InterPro" id="IPR037546">
    <property type="entry name" value="SAC51-like"/>
</dbReference>
<sequence>MGEDWVSWFPQQQFDWQMLNLNHLGAPFNLGQQYSIPSLVNSGTDMVSINGTLPVYPYPEQPHSHVGQANESHGWFYRVPRFQQAFAPTLHSGLKEKLSTAPCDNHTEAIMPKVESGCAQKRFLVFDQSGDQTTLVFSSGIGSPVQCFSSWGPNPTGLYNLKREDPGTKENLNIHLGSIADDHFDENNDTDLHSEMHEDTEELNALLYSDDDSDSTKDDEVTSTGHSPSTMTTHCRQDWFEGSTEEVASSDGSTKKRKLFIEGYSDAPALMDTATSKKSITSFEHEDDAESRCDGDMNWASGEMGYESSNKRIRKERIRETISILQSLIPGGKGKDTTVVLDEAINYLKSLKLKAKALGLDVLCD</sequence>
<dbReference type="GO" id="GO:0005634">
    <property type="term" value="C:nucleus"/>
    <property type="evidence" value="ECO:0007669"/>
    <property type="project" value="UniProtKB-SubCell"/>
</dbReference>
<dbReference type="SUPFAM" id="SSF47459">
    <property type="entry name" value="HLH, helix-loop-helix DNA-binding domain"/>
    <property type="match status" value="1"/>
</dbReference>
<organism evidence="7 8">
    <name type="scientific">Jatropha curcas</name>
    <name type="common">Barbados nut</name>
    <dbReference type="NCBI Taxonomy" id="180498"/>
    <lineage>
        <taxon>Eukaryota</taxon>
        <taxon>Viridiplantae</taxon>
        <taxon>Streptophyta</taxon>
        <taxon>Embryophyta</taxon>
        <taxon>Tracheophyta</taxon>
        <taxon>Spermatophyta</taxon>
        <taxon>Magnoliopsida</taxon>
        <taxon>eudicotyledons</taxon>
        <taxon>Gunneridae</taxon>
        <taxon>Pentapetalae</taxon>
        <taxon>rosids</taxon>
        <taxon>fabids</taxon>
        <taxon>Malpighiales</taxon>
        <taxon>Euphorbiaceae</taxon>
        <taxon>Crotonoideae</taxon>
        <taxon>Jatropheae</taxon>
        <taxon>Jatropha</taxon>
    </lineage>
</organism>
<dbReference type="EMBL" id="KK914318">
    <property type="protein sequence ID" value="KDP41456.1"/>
    <property type="molecule type" value="Genomic_DNA"/>
</dbReference>
<dbReference type="InterPro" id="IPR011598">
    <property type="entry name" value="bHLH_dom"/>
</dbReference>
<comment type="subcellular location">
    <subcellularLocation>
        <location evidence="1">Nucleus</location>
    </subcellularLocation>
</comment>
<dbReference type="Gene3D" id="4.10.280.10">
    <property type="entry name" value="Helix-loop-helix DNA-binding domain"/>
    <property type="match status" value="1"/>
</dbReference>
<dbReference type="GO" id="GO:0046983">
    <property type="term" value="F:protein dimerization activity"/>
    <property type="evidence" value="ECO:0007669"/>
    <property type="project" value="InterPro"/>
</dbReference>
<gene>
    <name evidence="7" type="ORF">JCGZ_15863</name>
</gene>
<feature type="compositionally biased region" description="Polar residues" evidence="5">
    <location>
        <begin position="225"/>
        <end position="234"/>
    </location>
</feature>
<dbReference type="InterPro" id="IPR036638">
    <property type="entry name" value="HLH_DNA-bd_sf"/>
</dbReference>
<dbReference type="PROSITE" id="PS50888">
    <property type="entry name" value="BHLH"/>
    <property type="match status" value="1"/>
</dbReference>
<evidence type="ECO:0000256" key="4">
    <source>
        <dbReference type="ARBA" id="ARBA00023242"/>
    </source>
</evidence>
<dbReference type="KEGG" id="jcu:105630681"/>
<evidence type="ECO:0000313" key="8">
    <source>
        <dbReference type="Proteomes" id="UP000027138"/>
    </source>
</evidence>
<dbReference type="AlphaFoldDB" id="A0A067KZ24"/>
<keyword evidence="3" id="KW-0804">Transcription</keyword>
<dbReference type="Pfam" id="PF23173">
    <property type="entry name" value="bHLH_SAC51"/>
    <property type="match status" value="1"/>
</dbReference>
<feature type="domain" description="BHLH" evidence="6">
    <location>
        <begin position="302"/>
        <end position="351"/>
    </location>
</feature>
<keyword evidence="8" id="KW-1185">Reference proteome</keyword>
<proteinExistence type="predicted"/>
<keyword evidence="2" id="KW-0805">Transcription regulation</keyword>
<evidence type="ECO:0000313" key="7">
    <source>
        <dbReference type="EMBL" id="KDP41456.1"/>
    </source>
</evidence>
<name>A0A067KZ24_JATCU</name>
<dbReference type="SMART" id="SM00353">
    <property type="entry name" value="HLH"/>
    <property type="match status" value="1"/>
</dbReference>
<evidence type="ECO:0000256" key="3">
    <source>
        <dbReference type="ARBA" id="ARBA00023163"/>
    </source>
</evidence>
<dbReference type="PANTHER" id="PTHR36066">
    <property type="entry name" value="TRANSCRIPTION FACTOR BHLH145"/>
    <property type="match status" value="1"/>
</dbReference>
<dbReference type="CDD" id="cd18917">
    <property type="entry name" value="bHLH_AtSAC51_like"/>
    <property type="match status" value="1"/>
</dbReference>
<dbReference type="PANTHER" id="PTHR36066:SF2">
    <property type="entry name" value="TRANSCRIPTION FACTOR BHLH145"/>
    <property type="match status" value="1"/>
</dbReference>
<protein>
    <recommendedName>
        <fullName evidence="6">BHLH domain-containing protein</fullName>
    </recommendedName>
</protein>
<evidence type="ECO:0000256" key="5">
    <source>
        <dbReference type="SAM" id="MobiDB-lite"/>
    </source>
</evidence>
<dbReference type="OrthoDB" id="777433at2759"/>
<reference evidence="7 8" key="1">
    <citation type="journal article" date="2014" name="PLoS ONE">
        <title>Global Analysis of Gene Expression Profiles in Physic Nut (Jatropha curcas L.) Seedlings Exposed to Salt Stress.</title>
        <authorList>
            <person name="Zhang L."/>
            <person name="Zhang C."/>
            <person name="Wu P."/>
            <person name="Chen Y."/>
            <person name="Li M."/>
            <person name="Jiang H."/>
            <person name="Wu G."/>
        </authorList>
    </citation>
    <scope>NUCLEOTIDE SEQUENCE [LARGE SCALE GENOMIC DNA]</scope>
    <source>
        <strain evidence="8">cv. GZQX0401</strain>
        <tissue evidence="7">Young leaves</tissue>
    </source>
</reference>
<keyword evidence="4" id="KW-0539">Nucleus</keyword>
<accession>A0A067KZ24</accession>
<evidence type="ECO:0000256" key="2">
    <source>
        <dbReference type="ARBA" id="ARBA00023015"/>
    </source>
</evidence>
<feature type="region of interest" description="Disordered" evidence="5">
    <location>
        <begin position="209"/>
        <end position="237"/>
    </location>
</feature>
<evidence type="ECO:0000256" key="1">
    <source>
        <dbReference type="ARBA" id="ARBA00004123"/>
    </source>
</evidence>